<protein>
    <submittedName>
        <fullName evidence="3">NADH ubiquinone oxidoreductase 20 kDa subunit</fullName>
    </submittedName>
</protein>
<dbReference type="PANTHER" id="PTHR42845">
    <property type="entry name" value="COENZYME F420-REDUCING HYDROGENASE, GAMMA SUBUNIT"/>
    <property type="match status" value="1"/>
</dbReference>
<evidence type="ECO:0000259" key="2">
    <source>
        <dbReference type="Pfam" id="PF01058"/>
    </source>
</evidence>
<keyword evidence="1" id="KW-0560">Oxidoreductase</keyword>
<dbReference type="InterPro" id="IPR006137">
    <property type="entry name" value="NADH_UbQ_OxRdtase-like_20kDa"/>
</dbReference>
<dbReference type="InterPro" id="IPR037024">
    <property type="entry name" value="NiFe_Hase_small_N_sf"/>
</dbReference>
<reference evidence="3 4" key="1">
    <citation type="journal article" date="2015" name="Nature">
        <title>rRNA introns, odd ribosomes, and small enigmatic genomes across a large radiation of phyla.</title>
        <authorList>
            <person name="Brown C.T."/>
            <person name="Hug L.A."/>
            <person name="Thomas B.C."/>
            <person name="Sharon I."/>
            <person name="Castelle C.J."/>
            <person name="Singh A."/>
            <person name="Wilkins M.J."/>
            <person name="Williams K.H."/>
            <person name="Banfield J.F."/>
        </authorList>
    </citation>
    <scope>NUCLEOTIDE SEQUENCE [LARGE SCALE GENOMIC DNA]</scope>
</reference>
<dbReference type="AlphaFoldDB" id="A0A0G1ETV7"/>
<dbReference type="InterPro" id="IPR051349">
    <property type="entry name" value="Hydrogenase_assoc-protein"/>
</dbReference>
<dbReference type="GO" id="GO:0051536">
    <property type="term" value="F:iron-sulfur cluster binding"/>
    <property type="evidence" value="ECO:0007669"/>
    <property type="project" value="InterPro"/>
</dbReference>
<evidence type="ECO:0000256" key="1">
    <source>
        <dbReference type="ARBA" id="ARBA00023002"/>
    </source>
</evidence>
<dbReference type="SUPFAM" id="SSF56770">
    <property type="entry name" value="HydA/Nqo6-like"/>
    <property type="match status" value="1"/>
</dbReference>
<dbReference type="GO" id="GO:0016491">
    <property type="term" value="F:oxidoreductase activity"/>
    <property type="evidence" value="ECO:0007669"/>
    <property type="project" value="UniProtKB-KW"/>
</dbReference>
<keyword evidence="3" id="KW-0830">Ubiquinone</keyword>
<dbReference type="PANTHER" id="PTHR42845:SF1">
    <property type="entry name" value="HYDROGENASE SMALL SUBUNIT"/>
    <property type="match status" value="1"/>
</dbReference>
<name>A0A0G1ETV7_9BACT</name>
<dbReference type="Proteomes" id="UP000034050">
    <property type="component" value="Unassembled WGS sequence"/>
</dbReference>
<evidence type="ECO:0000313" key="4">
    <source>
        <dbReference type="Proteomes" id="UP000034050"/>
    </source>
</evidence>
<comment type="caution">
    <text evidence="3">The sequence shown here is derived from an EMBL/GenBank/DDBJ whole genome shotgun (WGS) entry which is preliminary data.</text>
</comment>
<dbReference type="EMBL" id="LCFD01000009">
    <property type="protein sequence ID" value="KKS86516.1"/>
    <property type="molecule type" value="Genomic_DNA"/>
</dbReference>
<organism evidence="3 4">
    <name type="scientific">Candidatus Gottesmanbacteria bacterium GW2011_GWB1_43_11</name>
    <dbReference type="NCBI Taxonomy" id="1618446"/>
    <lineage>
        <taxon>Bacteria</taxon>
        <taxon>Candidatus Gottesmaniibacteriota</taxon>
    </lineage>
</organism>
<gene>
    <name evidence="3" type="ORF">UV61_C0009G0043</name>
</gene>
<proteinExistence type="predicted"/>
<feature type="domain" description="NADH:ubiquinone oxidoreductase-like 20kDa subunit" evidence="2">
    <location>
        <begin position="29"/>
        <end position="150"/>
    </location>
</feature>
<sequence length="160" mass="18271">MKKLRVGWFTFTCCEDSTILLTELFNRHWQEWLKEIEFVHAKVLQSHNEMRDMDVAFVEGAIASYEQAAKLKQIRALSQKLVAIGACACISLPSSQRNTFDAAAKSEIAPFLLQFHQNEKVQTLSEIVTVDDTVQGCPMNEQAFLNVLNKYLKEFEIKSP</sequence>
<evidence type="ECO:0000313" key="3">
    <source>
        <dbReference type="EMBL" id="KKS86516.1"/>
    </source>
</evidence>
<dbReference type="STRING" id="1618446.UV61_C0009G0043"/>
<accession>A0A0G1ETV7</accession>
<dbReference type="Gene3D" id="3.40.50.700">
    <property type="entry name" value="NADH:ubiquinone oxidoreductase-like, 20kDa subunit"/>
    <property type="match status" value="1"/>
</dbReference>
<dbReference type="Pfam" id="PF01058">
    <property type="entry name" value="Oxidored_q6"/>
    <property type="match status" value="1"/>
</dbReference>